<comment type="caution">
    <text evidence="2">The sequence shown here is derived from an EMBL/GenBank/DDBJ whole genome shotgun (WGS) entry which is preliminary data.</text>
</comment>
<gene>
    <name evidence="2" type="ORF">KI387_001522</name>
</gene>
<organism evidence="2 3">
    <name type="scientific">Taxus chinensis</name>
    <name type="common">Chinese yew</name>
    <name type="synonym">Taxus wallichiana var. chinensis</name>
    <dbReference type="NCBI Taxonomy" id="29808"/>
    <lineage>
        <taxon>Eukaryota</taxon>
        <taxon>Viridiplantae</taxon>
        <taxon>Streptophyta</taxon>
        <taxon>Embryophyta</taxon>
        <taxon>Tracheophyta</taxon>
        <taxon>Spermatophyta</taxon>
        <taxon>Pinopsida</taxon>
        <taxon>Pinidae</taxon>
        <taxon>Conifers II</taxon>
        <taxon>Cupressales</taxon>
        <taxon>Taxaceae</taxon>
        <taxon>Taxus</taxon>
    </lineage>
</organism>
<accession>A0AA38GUP7</accession>
<evidence type="ECO:0000313" key="3">
    <source>
        <dbReference type="Proteomes" id="UP000824469"/>
    </source>
</evidence>
<dbReference type="EMBL" id="JAHRHJ020000001">
    <property type="protein sequence ID" value="KAH9329414.1"/>
    <property type="molecule type" value="Genomic_DNA"/>
</dbReference>
<dbReference type="Proteomes" id="UP000824469">
    <property type="component" value="Unassembled WGS sequence"/>
</dbReference>
<evidence type="ECO:0000256" key="1">
    <source>
        <dbReference type="SAM" id="MobiDB-lite"/>
    </source>
</evidence>
<dbReference type="AlphaFoldDB" id="A0AA38GUP7"/>
<proteinExistence type="predicted"/>
<reference evidence="2 3" key="1">
    <citation type="journal article" date="2021" name="Nat. Plants">
        <title>The Taxus genome provides insights into paclitaxel biosynthesis.</title>
        <authorList>
            <person name="Xiong X."/>
            <person name="Gou J."/>
            <person name="Liao Q."/>
            <person name="Li Y."/>
            <person name="Zhou Q."/>
            <person name="Bi G."/>
            <person name="Li C."/>
            <person name="Du R."/>
            <person name="Wang X."/>
            <person name="Sun T."/>
            <person name="Guo L."/>
            <person name="Liang H."/>
            <person name="Lu P."/>
            <person name="Wu Y."/>
            <person name="Zhang Z."/>
            <person name="Ro D.K."/>
            <person name="Shang Y."/>
            <person name="Huang S."/>
            <person name="Yan J."/>
        </authorList>
    </citation>
    <scope>NUCLEOTIDE SEQUENCE [LARGE SCALE GENOMIC DNA]</scope>
    <source>
        <strain evidence="2">Ta-2019</strain>
    </source>
</reference>
<sequence length="119" mass="13232">DPDSSTDDSAKVNEEKDLNNKKTQSPVVIPPPAMVVVAIFVDQVLKLPLGATTDCSEISFKIEEPNDGFLASSEIRLLTHTNENADPNMCDDWTVIKRKKNAYSLPKMKLRPHVRDPTV</sequence>
<feature type="region of interest" description="Disordered" evidence="1">
    <location>
        <begin position="1"/>
        <end position="27"/>
    </location>
</feature>
<name>A0AA38GUP7_TAXCH</name>
<feature type="non-terminal residue" evidence="2">
    <location>
        <position position="1"/>
    </location>
</feature>
<evidence type="ECO:0000313" key="2">
    <source>
        <dbReference type="EMBL" id="KAH9329414.1"/>
    </source>
</evidence>
<feature type="compositionally biased region" description="Basic and acidic residues" evidence="1">
    <location>
        <begin position="8"/>
        <end position="20"/>
    </location>
</feature>
<protein>
    <submittedName>
        <fullName evidence="2">Uncharacterized protein</fullName>
    </submittedName>
</protein>
<keyword evidence="3" id="KW-1185">Reference proteome</keyword>